<comment type="caution">
    <text evidence="1">The sequence shown here is derived from an EMBL/GenBank/DDBJ whole genome shotgun (WGS) entry which is preliminary data.</text>
</comment>
<dbReference type="Proteomes" id="UP001162992">
    <property type="component" value="Chromosome 18"/>
</dbReference>
<proteinExistence type="predicted"/>
<dbReference type="EMBL" id="CM055109">
    <property type="protein sequence ID" value="KAJ7523548.1"/>
    <property type="molecule type" value="Genomic_DNA"/>
</dbReference>
<organism evidence="1 2">
    <name type="scientific">Diphasiastrum complanatum</name>
    <name type="common">Issler's clubmoss</name>
    <name type="synonym">Lycopodium complanatum</name>
    <dbReference type="NCBI Taxonomy" id="34168"/>
    <lineage>
        <taxon>Eukaryota</taxon>
        <taxon>Viridiplantae</taxon>
        <taxon>Streptophyta</taxon>
        <taxon>Embryophyta</taxon>
        <taxon>Tracheophyta</taxon>
        <taxon>Lycopodiopsida</taxon>
        <taxon>Lycopodiales</taxon>
        <taxon>Lycopodiaceae</taxon>
        <taxon>Lycopodioideae</taxon>
        <taxon>Diphasiastrum</taxon>
    </lineage>
</organism>
<sequence length="383" mass="43560">MAEAGSKVASMILSAVERCPLLVYPSSSMCLLLVGYLSFLIIAELVLPGKRILGVILPDNTRIVYRCTGFSSTILLLALLGIGAKFLGLPLTVLAKNCGQLFTTTLCLCILVSWWLLASGYTSKSKTSSLKPHVTGSILHDWWFGVQLNPQLLGLDFKFFWIRAGMMGWLLINLSIAAQQIQLHGNLSLSMLLYQSFVAIYVLDYFWFEEYMTSTWDIIAEKFGFMLVFGDLVWIPFTFSIQGWWLLKHTVDLTVFAAILNIIVFIFGYTIFRGSNRQKHLFKKDPKALIWGQPAKTIGGKLLVSGYWGIARHCNYLGDLLLALSFSLPCGTISMVPYFYPIYLLVLLIWRERRDEAKCKEKYKGVWMEYCKVVHWRIFPGIY</sequence>
<evidence type="ECO:0000313" key="1">
    <source>
        <dbReference type="EMBL" id="KAJ7523548.1"/>
    </source>
</evidence>
<gene>
    <name evidence="1" type="ORF">O6H91_18G053900</name>
</gene>
<keyword evidence="2" id="KW-1185">Reference proteome</keyword>
<protein>
    <submittedName>
        <fullName evidence="1">Uncharacterized protein</fullName>
    </submittedName>
</protein>
<name>A0ACC2B183_DIPCM</name>
<evidence type="ECO:0000313" key="2">
    <source>
        <dbReference type="Proteomes" id="UP001162992"/>
    </source>
</evidence>
<reference evidence="2" key="1">
    <citation type="journal article" date="2024" name="Proc. Natl. Acad. Sci. U.S.A.">
        <title>Extraordinary preservation of gene collinearity over three hundred million years revealed in homosporous lycophytes.</title>
        <authorList>
            <person name="Li C."/>
            <person name="Wickell D."/>
            <person name="Kuo L.Y."/>
            <person name="Chen X."/>
            <person name="Nie B."/>
            <person name="Liao X."/>
            <person name="Peng D."/>
            <person name="Ji J."/>
            <person name="Jenkins J."/>
            <person name="Williams M."/>
            <person name="Shu S."/>
            <person name="Plott C."/>
            <person name="Barry K."/>
            <person name="Rajasekar S."/>
            <person name="Grimwood J."/>
            <person name="Han X."/>
            <person name="Sun S."/>
            <person name="Hou Z."/>
            <person name="He W."/>
            <person name="Dai G."/>
            <person name="Sun C."/>
            <person name="Schmutz J."/>
            <person name="Leebens-Mack J.H."/>
            <person name="Li F.W."/>
            <person name="Wang L."/>
        </authorList>
    </citation>
    <scope>NUCLEOTIDE SEQUENCE [LARGE SCALE GENOMIC DNA]</scope>
    <source>
        <strain evidence="2">cv. PW_Plant_1</strain>
    </source>
</reference>
<accession>A0ACC2B183</accession>